<dbReference type="PANTHER" id="PTHR37419:SF8">
    <property type="entry name" value="TOXIN YJJJ"/>
    <property type="match status" value="1"/>
</dbReference>
<name>A0A1G7X8L0_9BURK</name>
<keyword evidence="3 5" id="KW-0418">Kinase</keyword>
<dbReference type="GO" id="GO:0004674">
    <property type="term" value="F:protein serine/threonine kinase activity"/>
    <property type="evidence" value="ECO:0007669"/>
    <property type="project" value="TreeGrafter"/>
</dbReference>
<gene>
    <name evidence="5" type="ORF">SAMN05216466_105221</name>
</gene>
<accession>A0A1G7X8L0</accession>
<dbReference type="RefSeq" id="WP_244896640.1">
    <property type="nucleotide sequence ID" value="NZ_FNCJ01000005.1"/>
</dbReference>
<sequence>MECTLQIFLDDRWIDCAQIELNNGLCQWNLPVMYAVEHAHAPVSLVEPVDMEIRTARTMPAFLYDLVPQGGGRRFLLGELELADGPDADFPLICAGAFNPVGRIRVAEAVDYFEAHVARHPDARGLPGLTIDDVAERSAEFKERMFLHGMLGTGTTGVQGAAPKYLLTRDKKGLLHGDATLPDADATQHLIAKLPRGNSAADDKVLRNEAAYMRVAATLGIRTHADLPTLHGDILLIPRFDRIASGGKVMRLHQESVASILGLPGFDRRPSLFEVVAGIRKVVTDPSVETLEFIKRDVLNLAMRNTDNHARNTAVQIVEGKVGLTPLFDFAPMYLDPELIPRALRWYRPDTRVELTDWADVLAALPVPDQERQTLALGLSRFAAQIERLADIMEAQGVDHDIIEFLTPHIDTQVRQLKALQPPEIHHAPPEPTHP</sequence>
<keyword evidence="2" id="KW-0808">Transferase</keyword>
<protein>
    <submittedName>
        <fullName evidence="5">Serine/threonine-protein kinase HipA</fullName>
    </submittedName>
</protein>
<dbReference type="InterPro" id="IPR052028">
    <property type="entry name" value="HipA_Ser/Thr_kinase"/>
</dbReference>
<comment type="similarity">
    <text evidence="1">Belongs to the HipA Ser/Thr kinase family.</text>
</comment>
<evidence type="ECO:0000256" key="3">
    <source>
        <dbReference type="ARBA" id="ARBA00022777"/>
    </source>
</evidence>
<evidence type="ECO:0000256" key="1">
    <source>
        <dbReference type="ARBA" id="ARBA00010164"/>
    </source>
</evidence>
<organism evidence="5 6">
    <name type="scientific">Paraburkholderia phenazinium</name>
    <dbReference type="NCBI Taxonomy" id="60549"/>
    <lineage>
        <taxon>Bacteria</taxon>
        <taxon>Pseudomonadati</taxon>
        <taxon>Pseudomonadota</taxon>
        <taxon>Betaproteobacteria</taxon>
        <taxon>Burkholderiales</taxon>
        <taxon>Burkholderiaceae</taxon>
        <taxon>Paraburkholderia</taxon>
    </lineage>
</organism>
<evidence type="ECO:0000259" key="4">
    <source>
        <dbReference type="Pfam" id="PF07804"/>
    </source>
</evidence>
<dbReference type="Pfam" id="PF07804">
    <property type="entry name" value="HipA_C"/>
    <property type="match status" value="1"/>
</dbReference>
<evidence type="ECO:0000313" key="6">
    <source>
        <dbReference type="Proteomes" id="UP000199706"/>
    </source>
</evidence>
<dbReference type="AlphaFoldDB" id="A0A1G7X8L0"/>
<dbReference type="GO" id="GO:0005829">
    <property type="term" value="C:cytosol"/>
    <property type="evidence" value="ECO:0007669"/>
    <property type="project" value="TreeGrafter"/>
</dbReference>
<dbReference type="EMBL" id="FNCJ01000005">
    <property type="protein sequence ID" value="SDG79900.1"/>
    <property type="molecule type" value="Genomic_DNA"/>
</dbReference>
<dbReference type="Proteomes" id="UP000199706">
    <property type="component" value="Unassembled WGS sequence"/>
</dbReference>
<evidence type="ECO:0000313" key="5">
    <source>
        <dbReference type="EMBL" id="SDG79900.1"/>
    </source>
</evidence>
<dbReference type="PANTHER" id="PTHR37419">
    <property type="entry name" value="SERINE/THREONINE-PROTEIN KINASE TOXIN HIPA"/>
    <property type="match status" value="1"/>
</dbReference>
<dbReference type="InterPro" id="IPR012893">
    <property type="entry name" value="HipA-like_C"/>
</dbReference>
<evidence type="ECO:0000256" key="2">
    <source>
        <dbReference type="ARBA" id="ARBA00022679"/>
    </source>
</evidence>
<proteinExistence type="inferred from homology"/>
<reference evidence="5 6" key="1">
    <citation type="submission" date="2016-10" db="EMBL/GenBank/DDBJ databases">
        <authorList>
            <person name="de Groot N.N."/>
        </authorList>
    </citation>
    <scope>NUCLEOTIDE SEQUENCE [LARGE SCALE GENOMIC DNA]</scope>
    <source>
        <strain evidence="5 6">LMG 2247</strain>
    </source>
</reference>
<feature type="domain" description="HipA-like C-terminal" evidence="4">
    <location>
        <begin position="157"/>
        <end position="348"/>
    </location>
</feature>